<evidence type="ECO:0000256" key="3">
    <source>
        <dbReference type="ARBA" id="ARBA00022597"/>
    </source>
</evidence>
<dbReference type="Pfam" id="PF00358">
    <property type="entry name" value="PTS_EIIA_1"/>
    <property type="match status" value="1"/>
</dbReference>
<dbReference type="Proteomes" id="UP001596310">
    <property type="component" value="Unassembled WGS sequence"/>
</dbReference>
<proteinExistence type="predicted"/>
<comment type="subcellular location">
    <subcellularLocation>
        <location evidence="1">Cytoplasm</location>
    </subcellularLocation>
</comment>
<dbReference type="PANTHER" id="PTHR45008">
    <property type="entry name" value="PTS SYSTEM GLUCOSE-SPECIFIC EIIA COMPONENT"/>
    <property type="match status" value="1"/>
</dbReference>
<dbReference type="RefSeq" id="WP_164511097.1">
    <property type="nucleotide sequence ID" value="NZ_JBHSSM010000016.1"/>
</dbReference>
<keyword evidence="4" id="KW-0808">Transferase</keyword>
<reference evidence="9" key="1">
    <citation type="journal article" date="2019" name="Int. J. Syst. Evol. Microbiol.">
        <title>The Global Catalogue of Microorganisms (GCM) 10K type strain sequencing project: providing services to taxonomists for standard genome sequencing and annotation.</title>
        <authorList>
            <consortium name="The Broad Institute Genomics Platform"/>
            <consortium name="The Broad Institute Genome Sequencing Center for Infectious Disease"/>
            <person name="Wu L."/>
            <person name="Ma J."/>
        </authorList>
    </citation>
    <scope>NUCLEOTIDE SEQUENCE [LARGE SCALE GENOMIC DNA]</scope>
    <source>
        <strain evidence="9">CCM 8897</strain>
    </source>
</reference>
<keyword evidence="2" id="KW-0813">Transport</keyword>
<sequence length="167" mass="17841">MRSSLFGHFADASQARQRLFSPVDGTVIPLEKVADPIFAQGTLGRGFAVEPTAGLLYAPVQGQVTLIATTQHAIMLHQANGLDIMLHFGLNTAPLHGDPFRIHLRDGQQVRGGQRIGFMNRGKIRAAGQQPTVVVVITNAAEALDRLTVDFGPTIGGRPVGELVARS</sequence>
<dbReference type="InterPro" id="IPR001127">
    <property type="entry name" value="PTS_EIIA_1_perm"/>
</dbReference>
<evidence type="ECO:0000256" key="5">
    <source>
        <dbReference type="ARBA" id="ARBA00022683"/>
    </source>
</evidence>
<dbReference type="EMBL" id="JBHSSM010000016">
    <property type="protein sequence ID" value="MFC6315276.1"/>
    <property type="molecule type" value="Genomic_DNA"/>
</dbReference>
<keyword evidence="5" id="KW-0598">Phosphotransferase system</keyword>
<gene>
    <name evidence="8" type="ORF">ACFQHW_06760</name>
</gene>
<evidence type="ECO:0000313" key="9">
    <source>
        <dbReference type="Proteomes" id="UP001596310"/>
    </source>
</evidence>
<dbReference type="PROSITE" id="PS51093">
    <property type="entry name" value="PTS_EIIA_TYPE_1"/>
    <property type="match status" value="1"/>
</dbReference>
<protein>
    <submittedName>
        <fullName evidence="8">PTS glucose transporter subunit IIA</fullName>
    </submittedName>
</protein>
<dbReference type="SUPFAM" id="SSF51261">
    <property type="entry name" value="Duplicated hybrid motif"/>
    <property type="match status" value="1"/>
</dbReference>
<comment type="caution">
    <text evidence="8">The sequence shown here is derived from an EMBL/GenBank/DDBJ whole genome shotgun (WGS) entry which is preliminary data.</text>
</comment>
<accession>A0ABW1UPZ3</accession>
<organism evidence="8 9">
    <name type="scientific">Lapidilactobacillus achengensis</name>
    <dbReference type="NCBI Taxonomy" id="2486000"/>
    <lineage>
        <taxon>Bacteria</taxon>
        <taxon>Bacillati</taxon>
        <taxon>Bacillota</taxon>
        <taxon>Bacilli</taxon>
        <taxon>Lactobacillales</taxon>
        <taxon>Lactobacillaceae</taxon>
        <taxon>Lapidilactobacillus</taxon>
    </lineage>
</organism>
<evidence type="ECO:0000256" key="4">
    <source>
        <dbReference type="ARBA" id="ARBA00022679"/>
    </source>
</evidence>
<keyword evidence="9" id="KW-1185">Reference proteome</keyword>
<feature type="domain" description="PTS EIIA type-1" evidence="7">
    <location>
        <begin position="35"/>
        <end position="139"/>
    </location>
</feature>
<evidence type="ECO:0000256" key="1">
    <source>
        <dbReference type="ARBA" id="ARBA00004496"/>
    </source>
</evidence>
<evidence type="ECO:0000259" key="7">
    <source>
        <dbReference type="PROSITE" id="PS51093"/>
    </source>
</evidence>
<dbReference type="InterPro" id="IPR050890">
    <property type="entry name" value="PTS_EIIA_component"/>
</dbReference>
<keyword evidence="3 8" id="KW-0762">Sugar transport</keyword>
<keyword evidence="6" id="KW-0418">Kinase</keyword>
<dbReference type="Gene3D" id="2.70.70.10">
    <property type="entry name" value="Glucose Permease (Domain IIA)"/>
    <property type="match status" value="1"/>
</dbReference>
<dbReference type="PROSITE" id="PS00371">
    <property type="entry name" value="PTS_EIIA_TYPE_1_HIS"/>
    <property type="match status" value="1"/>
</dbReference>
<dbReference type="InterPro" id="IPR011055">
    <property type="entry name" value="Dup_hybrid_motif"/>
</dbReference>
<name>A0ABW1UPZ3_9LACO</name>
<dbReference type="PANTHER" id="PTHR45008:SF1">
    <property type="entry name" value="PTS SYSTEM GLUCOSE-SPECIFIC EIIA COMPONENT"/>
    <property type="match status" value="1"/>
</dbReference>
<evidence type="ECO:0000256" key="2">
    <source>
        <dbReference type="ARBA" id="ARBA00022448"/>
    </source>
</evidence>
<dbReference type="NCBIfam" id="TIGR00830">
    <property type="entry name" value="PTBA"/>
    <property type="match status" value="1"/>
</dbReference>
<evidence type="ECO:0000256" key="6">
    <source>
        <dbReference type="ARBA" id="ARBA00022777"/>
    </source>
</evidence>
<evidence type="ECO:0000313" key="8">
    <source>
        <dbReference type="EMBL" id="MFC6315276.1"/>
    </source>
</evidence>